<comment type="caution">
    <text evidence="2">The sequence shown here is derived from an EMBL/GenBank/DDBJ whole genome shotgun (WGS) entry which is preliminary data.</text>
</comment>
<protein>
    <recommendedName>
        <fullName evidence="1">CHAT domain-containing protein</fullName>
    </recommendedName>
</protein>
<evidence type="ECO:0000259" key="1">
    <source>
        <dbReference type="Pfam" id="PF12770"/>
    </source>
</evidence>
<proteinExistence type="predicted"/>
<name>F3KKQ8_9ARCH</name>
<dbReference type="EMBL" id="AEGP01000040">
    <property type="protein sequence ID" value="EGG42067.1"/>
    <property type="molecule type" value="Genomic_DNA"/>
</dbReference>
<sequence>MLLKDIEDIYTETMPNTISKNRILFLAANPTKENGIALSRESDLELSREVNKIDNTIQLSKYREHFDLEQRHAVSVDYLQELLLRFKPNIIHFSGHGTAESNLVFQQEDGNVSVAPQNALTNLFKIINNDAKNIQCVVLNACYGEKLAKLISQYIPCVIGMSNQITDEAATKFATSFYRGLANGENLFTSFELGRNALELEDMEFKDVKEYEIPKLKCAPGIDPSKIIFVREIEKEQRPFSHIHRNVRDLLLEVSPKFPHGKRKIQTIKRRQRLTGDKAHEILRDIGATRSIGKKGEEYWGLPKNIIEKRFQKTGYELLSFEKIRSDFPDLLDEQVRDYLREMGGQSKSKDQDGSELWKI</sequence>
<evidence type="ECO:0000313" key="2">
    <source>
        <dbReference type="EMBL" id="EGG42067.1"/>
    </source>
</evidence>
<dbReference type="HOGENOM" id="CLU_768600_0_0_2"/>
<dbReference type="InterPro" id="IPR024983">
    <property type="entry name" value="CHAT_dom"/>
</dbReference>
<dbReference type="Pfam" id="PF12770">
    <property type="entry name" value="CHAT"/>
    <property type="match status" value="1"/>
</dbReference>
<feature type="domain" description="CHAT" evidence="1">
    <location>
        <begin position="50"/>
        <end position="186"/>
    </location>
</feature>
<dbReference type="PATRIC" id="fig|886738.10.peg.1189"/>
<gene>
    <name evidence="2" type="ORF">Nlim_1082</name>
</gene>
<dbReference type="Proteomes" id="UP000004348">
    <property type="component" value="Chromosome"/>
</dbReference>
<dbReference type="STRING" id="886738.Nlim_1082"/>
<accession>F3KKQ8</accession>
<dbReference type="AlphaFoldDB" id="F3KKQ8"/>
<organism evidence="2">
    <name type="scientific">Candidatus Nitrosarchaeum limnium SFB1</name>
    <dbReference type="NCBI Taxonomy" id="886738"/>
    <lineage>
        <taxon>Archaea</taxon>
        <taxon>Nitrososphaerota</taxon>
        <taxon>Nitrososphaeria</taxon>
        <taxon>Nitrosopumilales</taxon>
        <taxon>Nitrosopumilaceae</taxon>
        <taxon>Nitrosarchaeum</taxon>
    </lineage>
</organism>
<reference evidence="2" key="1">
    <citation type="journal article" date="2011" name="PLoS ONE">
        <title>Genome of a low-salinity ammonia-oxidizing archaeon determined by single-cell and metagenomic analysis.</title>
        <authorList>
            <person name="Blainey P.C."/>
            <person name="Mosier A.C."/>
            <person name="Potanina A."/>
            <person name="Francis C.A."/>
            <person name="Quake S.R."/>
        </authorList>
    </citation>
    <scope>NUCLEOTIDE SEQUENCE [LARGE SCALE GENOMIC DNA]</scope>
    <source>
        <strain evidence="2">SFB1</strain>
    </source>
</reference>